<evidence type="ECO:0000313" key="2">
    <source>
        <dbReference type="EMBL" id="QIW94893.1"/>
    </source>
</evidence>
<name>A0A6H0XJJ8_9PEZI</name>
<organism evidence="2 3">
    <name type="scientific">Peltaster fructicola</name>
    <dbReference type="NCBI Taxonomy" id="286661"/>
    <lineage>
        <taxon>Eukaryota</taxon>
        <taxon>Fungi</taxon>
        <taxon>Dikarya</taxon>
        <taxon>Ascomycota</taxon>
        <taxon>Pezizomycotina</taxon>
        <taxon>Dothideomycetes</taxon>
        <taxon>Dothideomycetes incertae sedis</taxon>
        <taxon>Peltaster</taxon>
    </lineage>
</organism>
<accession>A0A6H0XJJ8</accession>
<protein>
    <recommendedName>
        <fullName evidence="4">Transcription factor domain-containing protein</fullName>
    </recommendedName>
</protein>
<evidence type="ECO:0000256" key="1">
    <source>
        <dbReference type="SAM" id="MobiDB-lite"/>
    </source>
</evidence>
<proteinExistence type="predicted"/>
<dbReference type="OrthoDB" id="4159781at2759"/>
<evidence type="ECO:0008006" key="4">
    <source>
        <dbReference type="Google" id="ProtNLM"/>
    </source>
</evidence>
<keyword evidence="3" id="KW-1185">Reference proteome</keyword>
<evidence type="ECO:0000313" key="3">
    <source>
        <dbReference type="Proteomes" id="UP000503462"/>
    </source>
</evidence>
<dbReference type="AlphaFoldDB" id="A0A6H0XJJ8"/>
<reference evidence="2 3" key="1">
    <citation type="journal article" date="2016" name="Sci. Rep.">
        <title>Peltaster fructicola genome reveals evolution from an invasive phytopathogen to an ectophytic parasite.</title>
        <authorList>
            <person name="Xu C."/>
            <person name="Chen H."/>
            <person name="Gleason M.L."/>
            <person name="Xu J.R."/>
            <person name="Liu H."/>
            <person name="Zhang R."/>
            <person name="Sun G."/>
        </authorList>
    </citation>
    <scope>NUCLEOTIDE SEQUENCE [LARGE SCALE GENOMIC DNA]</scope>
    <source>
        <strain evidence="2 3">LNHT1506</strain>
    </source>
</reference>
<dbReference type="Proteomes" id="UP000503462">
    <property type="component" value="Chromosome 1"/>
</dbReference>
<dbReference type="EMBL" id="CP051139">
    <property type="protein sequence ID" value="QIW94893.1"/>
    <property type="molecule type" value="Genomic_DNA"/>
</dbReference>
<sequence length="320" mass="36108">MKQQKQKHLADLFILCDTPGQPQTQETRKRIRSRAAKHSHDAGRRSGNRATRTAQPVKLVKKRVDPAVLQHSRRSSDTSLILALDDDDYRSWTAQSCNAVGSFVGDGLSFPVPEQAFFRPTIDFMWKWMSDAWTVFDATENERTEALTWVQRLTWTSPPYFCMNMLSACTTLAALGRLDAKILPLLTMQTVRAINEALSDPTRMLDIGVILTVGRIALRECMRGDFETGHRVHRPAQARLLAMAGGLESLSLPTLVRKHVMWAERLVCQRTGVSLAELDPRAIRQDAMLLDSSKDLPMLSTYYMHNKQALRTSGVEVNSR</sequence>
<gene>
    <name evidence="2" type="ORF">AMS68_000411</name>
</gene>
<feature type="region of interest" description="Disordered" evidence="1">
    <location>
        <begin position="18"/>
        <end position="54"/>
    </location>
</feature>